<sequence>MQLEHPKEQQSSLGISKVLEQEARLFEERNKRDSFTDATFKKVPSQGASLWTWTRFVVSLYYNKLTVNMFGFITGWHWYNRIDDTIILGALPTPSQMKRLHQKERVQVVVNLCQEFPGYEKIYKELKIEQIRLETPDFCVPTLDAIERGIKKILEVKEKGNVSIYLHCKAGKGRSAAIALCYLLTIYELDLIQAQKELLKKRPQVDKDLYANEEIRLFYKNLLAKLESKHWVRRSFTA</sequence>
<dbReference type="PROSITE" id="PS00383">
    <property type="entry name" value="TYR_PHOSPHATASE_1"/>
    <property type="match status" value="1"/>
</dbReference>
<keyword evidence="1" id="KW-0378">Hydrolase</keyword>
<dbReference type="AlphaFoldDB" id="A0A9P6XAP1"/>
<dbReference type="InterPro" id="IPR029021">
    <property type="entry name" value="Prot-tyrosine_phosphatase-like"/>
</dbReference>
<dbReference type="GO" id="GO:0004721">
    <property type="term" value="F:phosphoprotein phosphatase activity"/>
    <property type="evidence" value="ECO:0007669"/>
    <property type="project" value="UniProtKB-KW"/>
</dbReference>
<dbReference type="PROSITE" id="PS50054">
    <property type="entry name" value="TYR_PHOSPHATASE_DUAL"/>
    <property type="match status" value="1"/>
</dbReference>
<evidence type="ECO:0000259" key="3">
    <source>
        <dbReference type="PROSITE" id="PS50054"/>
    </source>
</evidence>
<reference evidence="5" key="1">
    <citation type="journal article" date="2020" name="Microb. Genom.">
        <title>Genetic diversity of clinical and environmental Mucorales isolates obtained from an investigation of mucormycosis cases among solid organ transplant recipients.</title>
        <authorList>
            <person name="Nguyen M.H."/>
            <person name="Kaul D."/>
            <person name="Muto C."/>
            <person name="Cheng S.J."/>
            <person name="Richter R.A."/>
            <person name="Bruno V.M."/>
            <person name="Liu G."/>
            <person name="Beyhan S."/>
            <person name="Sundermann A.J."/>
            <person name="Mounaud S."/>
            <person name="Pasculle A.W."/>
            <person name="Nierman W.C."/>
            <person name="Driscoll E."/>
            <person name="Cumbie R."/>
            <person name="Clancy C.J."/>
            <person name="Dupont C.L."/>
        </authorList>
    </citation>
    <scope>NUCLEOTIDE SEQUENCE</scope>
    <source>
        <strain evidence="5">GL11</strain>
    </source>
</reference>
<dbReference type="PANTHER" id="PTHR46274:SF6">
    <property type="entry name" value="TYR_PHOSPHATASE_2 DOMAIN-CONTAINING PROTEIN"/>
    <property type="match status" value="1"/>
</dbReference>
<dbReference type="EMBL" id="JAANQT010000654">
    <property type="protein sequence ID" value="KAG1309320.1"/>
    <property type="molecule type" value="Genomic_DNA"/>
</dbReference>
<dbReference type="InterPro" id="IPR000387">
    <property type="entry name" value="Tyr_Pase_dom"/>
</dbReference>
<dbReference type="Gene3D" id="3.90.190.10">
    <property type="entry name" value="Protein tyrosine phosphatase superfamily"/>
    <property type="match status" value="1"/>
</dbReference>
<evidence type="ECO:0000313" key="6">
    <source>
        <dbReference type="Proteomes" id="UP000716291"/>
    </source>
</evidence>
<gene>
    <name evidence="5" type="ORF">G6F64_005404</name>
</gene>
<dbReference type="InterPro" id="IPR020422">
    <property type="entry name" value="TYR_PHOSPHATASE_DUAL_dom"/>
</dbReference>
<evidence type="ECO:0000256" key="1">
    <source>
        <dbReference type="ARBA" id="ARBA00022801"/>
    </source>
</evidence>
<accession>A0A9P6XAP1</accession>
<dbReference type="Pfam" id="PF00782">
    <property type="entry name" value="DSPc"/>
    <property type="match status" value="1"/>
</dbReference>
<dbReference type="SUPFAM" id="SSF52799">
    <property type="entry name" value="(Phosphotyrosine protein) phosphatases II"/>
    <property type="match status" value="1"/>
</dbReference>
<keyword evidence="2" id="KW-0904">Protein phosphatase</keyword>
<proteinExistence type="predicted"/>
<evidence type="ECO:0000313" key="5">
    <source>
        <dbReference type="EMBL" id="KAG1309320.1"/>
    </source>
</evidence>
<dbReference type="Proteomes" id="UP000716291">
    <property type="component" value="Unassembled WGS sequence"/>
</dbReference>
<comment type="caution">
    <text evidence="5">The sequence shown here is derived from an EMBL/GenBank/DDBJ whole genome shotgun (WGS) entry which is preliminary data.</text>
</comment>
<name>A0A9P6XAP1_RHIOR</name>
<protein>
    <recommendedName>
        <fullName evidence="7">Protein-tyrosine-phosphatase</fullName>
    </recommendedName>
</protein>
<dbReference type="SMART" id="SM00195">
    <property type="entry name" value="DSPc"/>
    <property type="match status" value="1"/>
</dbReference>
<organism evidence="5 6">
    <name type="scientific">Rhizopus oryzae</name>
    <name type="common">Mucormycosis agent</name>
    <name type="synonym">Rhizopus arrhizus var. delemar</name>
    <dbReference type="NCBI Taxonomy" id="64495"/>
    <lineage>
        <taxon>Eukaryota</taxon>
        <taxon>Fungi</taxon>
        <taxon>Fungi incertae sedis</taxon>
        <taxon>Mucoromycota</taxon>
        <taxon>Mucoromycotina</taxon>
        <taxon>Mucoromycetes</taxon>
        <taxon>Mucorales</taxon>
        <taxon>Mucorineae</taxon>
        <taxon>Rhizopodaceae</taxon>
        <taxon>Rhizopus</taxon>
    </lineage>
</organism>
<feature type="domain" description="Tyrosine specific protein phosphatases" evidence="4">
    <location>
        <begin position="144"/>
        <end position="203"/>
    </location>
</feature>
<evidence type="ECO:0000256" key="2">
    <source>
        <dbReference type="ARBA" id="ARBA00022912"/>
    </source>
</evidence>
<dbReference type="OrthoDB" id="273181at2759"/>
<evidence type="ECO:0008006" key="7">
    <source>
        <dbReference type="Google" id="ProtNLM"/>
    </source>
</evidence>
<dbReference type="PROSITE" id="PS50056">
    <property type="entry name" value="TYR_PHOSPHATASE_2"/>
    <property type="match status" value="1"/>
</dbReference>
<keyword evidence="6" id="KW-1185">Reference proteome</keyword>
<dbReference type="InterPro" id="IPR000340">
    <property type="entry name" value="Dual-sp_phosphatase_cat-dom"/>
</dbReference>
<dbReference type="PANTHER" id="PTHR46274">
    <property type="entry name" value="PHOSPHATIDYLINOSITOL PHOSPHATASE"/>
    <property type="match status" value="1"/>
</dbReference>
<dbReference type="InterPro" id="IPR016130">
    <property type="entry name" value="Tyr_Pase_AS"/>
</dbReference>
<feature type="domain" description="Tyrosine-protein phosphatase" evidence="3">
    <location>
        <begin position="78"/>
        <end position="224"/>
    </location>
</feature>
<evidence type="ECO:0000259" key="4">
    <source>
        <dbReference type="PROSITE" id="PS50056"/>
    </source>
</evidence>